<evidence type="ECO:0000313" key="1">
    <source>
        <dbReference type="EMBL" id="CAH1414960.1"/>
    </source>
</evidence>
<dbReference type="EMBL" id="CAKMRJ010000001">
    <property type="protein sequence ID" value="CAH1414960.1"/>
    <property type="molecule type" value="Genomic_DNA"/>
</dbReference>
<protein>
    <recommendedName>
        <fullName evidence="3">Secreted protein</fullName>
    </recommendedName>
</protein>
<reference evidence="1 2" key="1">
    <citation type="submission" date="2022-01" db="EMBL/GenBank/DDBJ databases">
        <authorList>
            <person name="Xiong W."/>
            <person name="Schranz E."/>
        </authorList>
    </citation>
    <scope>NUCLEOTIDE SEQUENCE [LARGE SCALE GENOMIC DNA]</scope>
</reference>
<dbReference type="Proteomes" id="UP001157418">
    <property type="component" value="Unassembled WGS sequence"/>
</dbReference>
<keyword evidence="2" id="KW-1185">Reference proteome</keyword>
<proteinExistence type="predicted"/>
<evidence type="ECO:0000313" key="2">
    <source>
        <dbReference type="Proteomes" id="UP001157418"/>
    </source>
</evidence>
<evidence type="ECO:0008006" key="3">
    <source>
        <dbReference type="Google" id="ProtNLM"/>
    </source>
</evidence>
<organism evidence="1 2">
    <name type="scientific">Lactuca virosa</name>
    <dbReference type="NCBI Taxonomy" id="75947"/>
    <lineage>
        <taxon>Eukaryota</taxon>
        <taxon>Viridiplantae</taxon>
        <taxon>Streptophyta</taxon>
        <taxon>Embryophyta</taxon>
        <taxon>Tracheophyta</taxon>
        <taxon>Spermatophyta</taxon>
        <taxon>Magnoliopsida</taxon>
        <taxon>eudicotyledons</taxon>
        <taxon>Gunneridae</taxon>
        <taxon>Pentapetalae</taxon>
        <taxon>asterids</taxon>
        <taxon>campanulids</taxon>
        <taxon>Asterales</taxon>
        <taxon>Asteraceae</taxon>
        <taxon>Cichorioideae</taxon>
        <taxon>Cichorieae</taxon>
        <taxon>Lactucinae</taxon>
        <taxon>Lactuca</taxon>
    </lineage>
</organism>
<sequence length="117" mass="12764">MLPPSAPANAGGLWVFLASGTSGGFETLGGVDLKRGMHTGDQRGSIQIVEKRGRLWSVDGGGLRWWWLWILVVVIVDSDNSVSSYKHHHHFPSRFSQINFSFVASQSVAIIDDGGGW</sequence>
<name>A0AAU9LZ34_9ASTR</name>
<dbReference type="AlphaFoldDB" id="A0AAU9LZ34"/>
<comment type="caution">
    <text evidence="1">The sequence shown here is derived from an EMBL/GenBank/DDBJ whole genome shotgun (WGS) entry which is preliminary data.</text>
</comment>
<gene>
    <name evidence="1" type="ORF">LVIROSA_LOCUS2840</name>
</gene>
<accession>A0AAU9LZ34</accession>